<feature type="transmembrane region" description="Helical" evidence="2">
    <location>
        <begin position="6"/>
        <end position="23"/>
    </location>
</feature>
<keyword evidence="2" id="KW-1133">Transmembrane helix</keyword>
<reference evidence="3 4" key="1">
    <citation type="submission" date="2018-03" db="EMBL/GenBank/DDBJ databases">
        <authorList>
            <person name="Keele B.F."/>
        </authorList>
    </citation>
    <scope>NUCLEOTIDE SEQUENCE [LARGE SCALE GENOMIC DNA]</scope>
    <source>
        <strain evidence="3 4">CECT 8504</strain>
    </source>
</reference>
<name>A0A2R8BZX7_9RHOB</name>
<evidence type="ECO:0000256" key="2">
    <source>
        <dbReference type="SAM" id="Phobius"/>
    </source>
</evidence>
<evidence type="ECO:0000256" key="1">
    <source>
        <dbReference type="SAM" id="MobiDB-lite"/>
    </source>
</evidence>
<dbReference type="RefSeq" id="WP_146190523.1">
    <property type="nucleotide sequence ID" value="NZ_ONZF01000011.1"/>
</dbReference>
<accession>A0A2R8BZX7</accession>
<keyword evidence="4" id="KW-1185">Reference proteome</keyword>
<evidence type="ECO:0000313" key="3">
    <source>
        <dbReference type="EMBL" id="SPJ25711.1"/>
    </source>
</evidence>
<dbReference type="Proteomes" id="UP000244912">
    <property type="component" value="Unassembled WGS sequence"/>
</dbReference>
<sequence>MLEFLYVYCGMVAVAAIVLSVIGRRSFHSIEAEAARNSFAGLGETLRSLRLDRESKSSPCRGSQKSRSSVVPSRAHVTNPRPGMPQAVWPWPAP</sequence>
<dbReference type="EMBL" id="ONZF01000011">
    <property type="protein sequence ID" value="SPJ25711.1"/>
    <property type="molecule type" value="Genomic_DNA"/>
</dbReference>
<organism evidence="3 4">
    <name type="scientific">Palleronia abyssalis</name>
    <dbReference type="NCBI Taxonomy" id="1501240"/>
    <lineage>
        <taxon>Bacteria</taxon>
        <taxon>Pseudomonadati</taxon>
        <taxon>Pseudomonadota</taxon>
        <taxon>Alphaproteobacteria</taxon>
        <taxon>Rhodobacterales</taxon>
        <taxon>Roseobacteraceae</taxon>
        <taxon>Palleronia</taxon>
    </lineage>
</organism>
<protein>
    <submittedName>
        <fullName evidence="3">Uncharacterized protein</fullName>
    </submittedName>
</protein>
<dbReference type="AlphaFoldDB" id="A0A2R8BZX7"/>
<evidence type="ECO:0000313" key="4">
    <source>
        <dbReference type="Proteomes" id="UP000244912"/>
    </source>
</evidence>
<proteinExistence type="predicted"/>
<keyword evidence="2" id="KW-0472">Membrane</keyword>
<gene>
    <name evidence="3" type="ORF">PAA8504_03562</name>
</gene>
<feature type="region of interest" description="Disordered" evidence="1">
    <location>
        <begin position="53"/>
        <end position="94"/>
    </location>
</feature>
<keyword evidence="2" id="KW-0812">Transmembrane</keyword>
<feature type="compositionally biased region" description="Polar residues" evidence="1">
    <location>
        <begin position="57"/>
        <end position="71"/>
    </location>
</feature>